<reference evidence="2 3" key="1">
    <citation type="submission" date="2014-04" db="EMBL/GenBank/DDBJ databases">
        <authorList>
            <consortium name="DOE Joint Genome Institute"/>
            <person name="Kuo A."/>
            <person name="Zuccaro A."/>
            <person name="Kohler A."/>
            <person name="Nagy L.G."/>
            <person name="Floudas D."/>
            <person name="Copeland A."/>
            <person name="Barry K.W."/>
            <person name="Cichocki N."/>
            <person name="Veneault-Fourrey C."/>
            <person name="LaButti K."/>
            <person name="Lindquist E.A."/>
            <person name="Lipzen A."/>
            <person name="Lundell T."/>
            <person name="Morin E."/>
            <person name="Murat C."/>
            <person name="Sun H."/>
            <person name="Tunlid A."/>
            <person name="Henrissat B."/>
            <person name="Grigoriev I.V."/>
            <person name="Hibbett D.S."/>
            <person name="Martin F."/>
            <person name="Nordberg H.P."/>
            <person name="Cantor M.N."/>
            <person name="Hua S.X."/>
        </authorList>
    </citation>
    <scope>NUCLEOTIDE SEQUENCE [LARGE SCALE GENOMIC DNA]</scope>
    <source>
        <strain evidence="2 3">MAFF 305830</strain>
    </source>
</reference>
<evidence type="ECO:0000313" key="3">
    <source>
        <dbReference type="Proteomes" id="UP000054097"/>
    </source>
</evidence>
<dbReference type="Proteomes" id="UP000054097">
    <property type="component" value="Unassembled WGS sequence"/>
</dbReference>
<gene>
    <name evidence="2" type="ORF">M408DRAFT_28700</name>
</gene>
<evidence type="ECO:0008006" key="4">
    <source>
        <dbReference type="Google" id="ProtNLM"/>
    </source>
</evidence>
<sequence>MRWAPSGEKERQNELFVPMPFPWVDIASIIAISHVNKRWREAALATPACWSTITIRLINYSKLRAQREKSTDIPMLECLTLWWCGKKRLWIEDFEEGSYRSCMPKSYLRYAPKLRSLQTHGFPYRDPQGGHISLPSLKSFVSQGYISIFLAHIIQDYDSLLLPWQQVASLILLPTSSSWGIPPGPSILLSQLTYLELSSGSLVFGSPPRIIAPVLDTIAFHLQGHESHLFRHTIDQISRGLESSASPKKLFILVKFGDDSRRGSARRWSLVGCFRILNRFKFIQYLEFRYCVCDFRPIWNQGWINGPNPNWEKQSGVGIRLNGEDSSDEETLSNHSPNPEAESIDSDDGESRGVDVSGNAPHRSTNLDLGENNLPLASPREGFLPNLHTISFENCTFINSKGSSDFADALARRQQDFQKGSGLYAGLERVYFAGTPSEASMAFCSRLREARGLEGVDIQVTNQ</sequence>
<protein>
    <recommendedName>
        <fullName evidence="4">F-box domain-containing protein</fullName>
    </recommendedName>
</protein>
<dbReference type="HOGENOM" id="CLU_511068_0_0_1"/>
<accession>A0A0C3AT49</accession>
<reference evidence="3" key="2">
    <citation type="submission" date="2015-01" db="EMBL/GenBank/DDBJ databases">
        <title>Evolutionary Origins and Diversification of the Mycorrhizal Mutualists.</title>
        <authorList>
            <consortium name="DOE Joint Genome Institute"/>
            <consortium name="Mycorrhizal Genomics Consortium"/>
            <person name="Kohler A."/>
            <person name="Kuo A."/>
            <person name="Nagy L.G."/>
            <person name="Floudas D."/>
            <person name="Copeland A."/>
            <person name="Barry K.W."/>
            <person name="Cichocki N."/>
            <person name="Veneault-Fourrey C."/>
            <person name="LaButti K."/>
            <person name="Lindquist E.A."/>
            <person name="Lipzen A."/>
            <person name="Lundell T."/>
            <person name="Morin E."/>
            <person name="Murat C."/>
            <person name="Riley R."/>
            <person name="Ohm R."/>
            <person name="Sun H."/>
            <person name="Tunlid A."/>
            <person name="Henrissat B."/>
            <person name="Grigoriev I.V."/>
            <person name="Hibbett D.S."/>
            <person name="Martin F."/>
        </authorList>
    </citation>
    <scope>NUCLEOTIDE SEQUENCE [LARGE SCALE GENOMIC DNA]</scope>
    <source>
        <strain evidence="3">MAFF 305830</strain>
    </source>
</reference>
<organism evidence="2 3">
    <name type="scientific">Serendipita vermifera MAFF 305830</name>
    <dbReference type="NCBI Taxonomy" id="933852"/>
    <lineage>
        <taxon>Eukaryota</taxon>
        <taxon>Fungi</taxon>
        <taxon>Dikarya</taxon>
        <taxon>Basidiomycota</taxon>
        <taxon>Agaricomycotina</taxon>
        <taxon>Agaricomycetes</taxon>
        <taxon>Sebacinales</taxon>
        <taxon>Serendipitaceae</taxon>
        <taxon>Serendipita</taxon>
    </lineage>
</organism>
<evidence type="ECO:0000256" key="1">
    <source>
        <dbReference type="SAM" id="MobiDB-lite"/>
    </source>
</evidence>
<keyword evidence="3" id="KW-1185">Reference proteome</keyword>
<dbReference type="AlphaFoldDB" id="A0A0C3AT49"/>
<evidence type="ECO:0000313" key="2">
    <source>
        <dbReference type="EMBL" id="KIM22471.1"/>
    </source>
</evidence>
<proteinExistence type="predicted"/>
<dbReference type="EMBL" id="KN824355">
    <property type="protein sequence ID" value="KIM22471.1"/>
    <property type="molecule type" value="Genomic_DNA"/>
</dbReference>
<name>A0A0C3AT49_SERVB</name>
<feature type="region of interest" description="Disordered" evidence="1">
    <location>
        <begin position="314"/>
        <end position="372"/>
    </location>
</feature>